<dbReference type="InterPro" id="IPR018649">
    <property type="entry name" value="SHOCT"/>
</dbReference>
<evidence type="ECO:0000256" key="1">
    <source>
        <dbReference type="SAM" id="Phobius"/>
    </source>
</evidence>
<reference evidence="3" key="1">
    <citation type="submission" date="2019-08" db="EMBL/GenBank/DDBJ databases">
        <authorList>
            <person name="Kucharzyk K."/>
            <person name="Murdoch R.W."/>
            <person name="Higgins S."/>
            <person name="Loffler F."/>
        </authorList>
    </citation>
    <scope>NUCLEOTIDE SEQUENCE</scope>
</reference>
<keyword evidence="1" id="KW-1133">Transmembrane helix</keyword>
<dbReference type="AlphaFoldDB" id="A0A644Y1S0"/>
<sequence length="88" mass="9738">MFHTMFWNTGRLAGPCFGYGWSGGMPWVMGLALLALVAALVLSIIAIVRTSKAKKQNDTSEALNIIGQRYAKGELTKEEYEAMKKDLQ</sequence>
<protein>
    <recommendedName>
        <fullName evidence="2">SHOCT domain-containing protein</fullName>
    </recommendedName>
</protein>
<feature type="transmembrane region" description="Helical" evidence="1">
    <location>
        <begin position="27"/>
        <end position="48"/>
    </location>
</feature>
<proteinExistence type="predicted"/>
<accession>A0A644Y1S0</accession>
<dbReference type="EMBL" id="VSSQ01003817">
    <property type="protein sequence ID" value="MPM22470.1"/>
    <property type="molecule type" value="Genomic_DNA"/>
</dbReference>
<dbReference type="Pfam" id="PF09851">
    <property type="entry name" value="SHOCT"/>
    <property type="match status" value="1"/>
</dbReference>
<gene>
    <name evidence="3" type="ORF">SDC9_68925</name>
</gene>
<evidence type="ECO:0000313" key="3">
    <source>
        <dbReference type="EMBL" id="MPM22470.1"/>
    </source>
</evidence>
<keyword evidence="1" id="KW-0812">Transmembrane</keyword>
<keyword evidence="1" id="KW-0472">Membrane</keyword>
<name>A0A644Y1S0_9ZZZZ</name>
<comment type="caution">
    <text evidence="3">The sequence shown here is derived from an EMBL/GenBank/DDBJ whole genome shotgun (WGS) entry which is preliminary data.</text>
</comment>
<evidence type="ECO:0000259" key="2">
    <source>
        <dbReference type="Pfam" id="PF09851"/>
    </source>
</evidence>
<feature type="domain" description="SHOCT" evidence="2">
    <location>
        <begin position="61"/>
        <end position="87"/>
    </location>
</feature>
<organism evidence="3">
    <name type="scientific">bioreactor metagenome</name>
    <dbReference type="NCBI Taxonomy" id="1076179"/>
    <lineage>
        <taxon>unclassified sequences</taxon>
        <taxon>metagenomes</taxon>
        <taxon>ecological metagenomes</taxon>
    </lineage>
</organism>